<sequence>MPKSNEPEKVNLVPASDWYQSPAGNQKGRYHIPVTQNQHVSNPTKGMNSTPSPRSVLKKPTPQHKGVKGKGSKGKGFKGKGSKGTPGSGRSSAGGVPKHVHFD</sequence>
<feature type="region of interest" description="Disordered" evidence="1">
    <location>
        <begin position="1"/>
        <end position="103"/>
    </location>
</feature>
<reference evidence="2 3" key="1">
    <citation type="submission" date="2023-01" db="EMBL/GenBank/DDBJ databases">
        <title>Analysis of 21 Apiospora genomes using comparative genomics revels a genus with tremendous synthesis potential of carbohydrate active enzymes and secondary metabolites.</title>
        <authorList>
            <person name="Sorensen T."/>
        </authorList>
    </citation>
    <scope>NUCLEOTIDE SEQUENCE [LARGE SCALE GENOMIC DNA]</scope>
    <source>
        <strain evidence="2 3">CBS 20057</strain>
    </source>
</reference>
<protein>
    <submittedName>
        <fullName evidence="2">Uncharacterized protein</fullName>
    </submittedName>
</protein>
<accession>A0ABR1RV21</accession>
<evidence type="ECO:0000256" key="1">
    <source>
        <dbReference type="SAM" id="MobiDB-lite"/>
    </source>
</evidence>
<organism evidence="2 3">
    <name type="scientific">Apiospora marii</name>
    <dbReference type="NCBI Taxonomy" id="335849"/>
    <lineage>
        <taxon>Eukaryota</taxon>
        <taxon>Fungi</taxon>
        <taxon>Dikarya</taxon>
        <taxon>Ascomycota</taxon>
        <taxon>Pezizomycotina</taxon>
        <taxon>Sordariomycetes</taxon>
        <taxon>Xylariomycetidae</taxon>
        <taxon>Amphisphaeriales</taxon>
        <taxon>Apiosporaceae</taxon>
        <taxon>Apiospora</taxon>
    </lineage>
</organism>
<feature type="compositionally biased region" description="Polar residues" evidence="1">
    <location>
        <begin position="34"/>
        <end position="53"/>
    </location>
</feature>
<gene>
    <name evidence="2" type="ORF">PG991_007942</name>
</gene>
<dbReference type="EMBL" id="JAQQWI010000010">
    <property type="protein sequence ID" value="KAK8018752.1"/>
    <property type="molecule type" value="Genomic_DNA"/>
</dbReference>
<evidence type="ECO:0000313" key="2">
    <source>
        <dbReference type="EMBL" id="KAK8018752.1"/>
    </source>
</evidence>
<dbReference type="Proteomes" id="UP001396898">
    <property type="component" value="Unassembled WGS sequence"/>
</dbReference>
<evidence type="ECO:0000313" key="3">
    <source>
        <dbReference type="Proteomes" id="UP001396898"/>
    </source>
</evidence>
<keyword evidence="3" id="KW-1185">Reference proteome</keyword>
<feature type="compositionally biased region" description="Basic residues" evidence="1">
    <location>
        <begin position="61"/>
        <end position="81"/>
    </location>
</feature>
<comment type="caution">
    <text evidence="2">The sequence shown here is derived from an EMBL/GenBank/DDBJ whole genome shotgun (WGS) entry which is preliminary data.</text>
</comment>
<proteinExistence type="predicted"/>
<name>A0ABR1RV21_9PEZI</name>